<evidence type="ECO:0000256" key="6">
    <source>
        <dbReference type="SAM" id="Coils"/>
    </source>
</evidence>
<evidence type="ECO:0000256" key="7">
    <source>
        <dbReference type="SAM" id="MobiDB-lite"/>
    </source>
</evidence>
<reference evidence="9" key="1">
    <citation type="journal article" date="2015" name="Nat. Genet.">
        <title>The pineapple genome and the evolution of CAM photosynthesis.</title>
        <authorList>
            <person name="Ming R."/>
            <person name="VanBuren R."/>
            <person name="Wai C.M."/>
            <person name="Tang H."/>
            <person name="Schatz M.C."/>
            <person name="Bowers J.E."/>
            <person name="Lyons E."/>
            <person name="Wang M.L."/>
            <person name="Chen J."/>
            <person name="Biggers E."/>
            <person name="Zhang J."/>
            <person name="Huang L."/>
            <person name="Zhang L."/>
            <person name="Miao W."/>
            <person name="Zhang J."/>
            <person name="Ye Z."/>
            <person name="Miao C."/>
            <person name="Lin Z."/>
            <person name="Wang H."/>
            <person name="Zhou H."/>
            <person name="Yim W.C."/>
            <person name="Priest H.D."/>
            <person name="Zheng C."/>
            <person name="Woodhouse M."/>
            <person name="Edger P.P."/>
            <person name="Guyot R."/>
            <person name="Guo H.B."/>
            <person name="Guo H."/>
            <person name="Zheng G."/>
            <person name="Singh R."/>
            <person name="Sharma A."/>
            <person name="Min X."/>
            <person name="Zheng Y."/>
            <person name="Lee H."/>
            <person name="Gurtowski J."/>
            <person name="Sedlazeck F.J."/>
            <person name="Harkess A."/>
            <person name="McKain M.R."/>
            <person name="Liao Z."/>
            <person name="Fang J."/>
            <person name="Liu J."/>
            <person name="Zhang X."/>
            <person name="Zhang Q."/>
            <person name="Hu W."/>
            <person name="Qin Y."/>
            <person name="Wang K."/>
            <person name="Chen L.Y."/>
            <person name="Shirley N."/>
            <person name="Lin Y.R."/>
            <person name="Liu L.Y."/>
            <person name="Hernandez A.G."/>
            <person name="Wright C.L."/>
            <person name="Bulone V."/>
            <person name="Tuskan G.A."/>
            <person name="Heath K."/>
            <person name="Zee F."/>
            <person name="Moore P.H."/>
            <person name="Sunkar R."/>
            <person name="Leebens-Mack J.H."/>
            <person name="Mockler T."/>
            <person name="Bennetzen J.L."/>
            <person name="Freeling M."/>
            <person name="Sankoff D."/>
            <person name="Paterson A.H."/>
            <person name="Zhu X."/>
            <person name="Yang X."/>
            <person name="Smith J.A."/>
            <person name="Cushman J.C."/>
            <person name="Paull R.E."/>
            <person name="Yu Q."/>
        </authorList>
    </citation>
    <scope>NUCLEOTIDE SEQUENCE [LARGE SCALE GENOMIC DNA]</scope>
    <source>
        <strain evidence="9">cv. F153</strain>
    </source>
</reference>
<evidence type="ECO:0000256" key="3">
    <source>
        <dbReference type="ARBA" id="ARBA00023125"/>
    </source>
</evidence>
<feature type="coiled-coil region" evidence="6">
    <location>
        <begin position="177"/>
        <end position="211"/>
    </location>
</feature>
<keyword evidence="2" id="KW-0805">Transcription regulation</keyword>
<dbReference type="Gene3D" id="1.10.10.60">
    <property type="entry name" value="Homeodomain-like"/>
    <property type="match status" value="1"/>
</dbReference>
<dbReference type="PANTHER" id="PTHR31499:SF43">
    <property type="entry name" value="MYB FAMILY TRANSCRIPTION FACTOR APL"/>
    <property type="match status" value="1"/>
</dbReference>
<dbReference type="SUPFAM" id="SSF46689">
    <property type="entry name" value="Homeodomain-like"/>
    <property type="match status" value="1"/>
</dbReference>
<keyword evidence="5" id="KW-0539">Nucleus</keyword>
<name>A0A6P5FBU7_ANACO</name>
<organism evidence="9 10">
    <name type="scientific">Ananas comosus</name>
    <name type="common">Pineapple</name>
    <name type="synonym">Ananas ananas</name>
    <dbReference type="NCBI Taxonomy" id="4615"/>
    <lineage>
        <taxon>Eukaryota</taxon>
        <taxon>Viridiplantae</taxon>
        <taxon>Streptophyta</taxon>
        <taxon>Embryophyta</taxon>
        <taxon>Tracheophyta</taxon>
        <taxon>Spermatophyta</taxon>
        <taxon>Magnoliopsida</taxon>
        <taxon>Liliopsida</taxon>
        <taxon>Poales</taxon>
        <taxon>Bromeliaceae</taxon>
        <taxon>Bromelioideae</taxon>
        <taxon>Ananas</taxon>
    </lineage>
</organism>
<dbReference type="Proteomes" id="UP000515123">
    <property type="component" value="Linkage group 7"/>
</dbReference>
<proteinExistence type="predicted"/>
<dbReference type="PROSITE" id="PS51294">
    <property type="entry name" value="HTH_MYB"/>
    <property type="match status" value="1"/>
</dbReference>
<evidence type="ECO:0000256" key="5">
    <source>
        <dbReference type="ARBA" id="ARBA00023242"/>
    </source>
</evidence>
<keyword evidence="9" id="KW-1185">Reference proteome</keyword>
<dbReference type="InterPro" id="IPR001005">
    <property type="entry name" value="SANT/Myb"/>
</dbReference>
<keyword evidence="3" id="KW-0238">DNA-binding</keyword>
<accession>A0A6P5FBU7</accession>
<dbReference type="GeneID" id="109713407"/>
<evidence type="ECO:0000259" key="8">
    <source>
        <dbReference type="PROSITE" id="PS51294"/>
    </source>
</evidence>
<dbReference type="AlphaFoldDB" id="A0A6P5FBU7"/>
<evidence type="ECO:0000256" key="4">
    <source>
        <dbReference type="ARBA" id="ARBA00023163"/>
    </source>
</evidence>
<gene>
    <name evidence="10" type="primary">LOC109713407</name>
</gene>
<dbReference type="GO" id="GO:0005634">
    <property type="term" value="C:nucleus"/>
    <property type="evidence" value="ECO:0007669"/>
    <property type="project" value="UniProtKB-SubCell"/>
</dbReference>
<evidence type="ECO:0000313" key="10">
    <source>
        <dbReference type="RefSeq" id="XP_020093057.1"/>
    </source>
</evidence>
<feature type="domain" description="HTH myb-type" evidence="8">
    <location>
        <begin position="79"/>
        <end position="137"/>
    </location>
</feature>
<evidence type="ECO:0000256" key="2">
    <source>
        <dbReference type="ARBA" id="ARBA00023015"/>
    </source>
</evidence>
<dbReference type="PANTHER" id="PTHR31499">
    <property type="entry name" value="MYB FAMILY TRANSCRIPTION FACTOR PHL11"/>
    <property type="match status" value="1"/>
</dbReference>
<sequence length="227" mass="26161">MRISLSKINYLLSIIAINKVSNLFILLFQKFLAFDHFLLQKMSYNQTQSRGAQISERDIQFSRIAAQQCCFFGLCPRPRLRWTPELHDRFVVAVARLGGPNEAKPTAIKQSMEAMGVHGLTLRHVKSHLQKYRANNKLSKEKEEEQYKEGLNNEEHSHSPAPNPHCSRSPELYCEPASHQIENCTTFQNEIEQAEKNVEMLKDAHDRYMDSLLERAYTAAASEFFDS</sequence>
<evidence type="ECO:0000313" key="9">
    <source>
        <dbReference type="Proteomes" id="UP000515123"/>
    </source>
</evidence>
<dbReference type="NCBIfam" id="TIGR01557">
    <property type="entry name" value="myb_SHAQKYF"/>
    <property type="match status" value="1"/>
</dbReference>
<comment type="subcellular location">
    <subcellularLocation>
        <location evidence="1">Nucleus</location>
    </subcellularLocation>
</comment>
<dbReference type="Pfam" id="PF00249">
    <property type="entry name" value="Myb_DNA-binding"/>
    <property type="match status" value="1"/>
</dbReference>
<keyword evidence="6" id="KW-0175">Coiled coil</keyword>
<dbReference type="Gramene" id="Aco005167.1.mrna1">
    <property type="protein sequence ID" value="Aco005167.1.mrna1"/>
    <property type="gene ID" value="Aco005167.1.path1"/>
</dbReference>
<protein>
    <submittedName>
        <fullName evidence="10">Myb family transcription factor PHL11-like isoform X1</fullName>
    </submittedName>
</protein>
<evidence type="ECO:0000256" key="1">
    <source>
        <dbReference type="ARBA" id="ARBA00004123"/>
    </source>
</evidence>
<feature type="region of interest" description="Disordered" evidence="7">
    <location>
        <begin position="133"/>
        <end position="169"/>
    </location>
</feature>
<dbReference type="GO" id="GO:0003700">
    <property type="term" value="F:DNA-binding transcription factor activity"/>
    <property type="evidence" value="ECO:0007669"/>
    <property type="project" value="InterPro"/>
</dbReference>
<dbReference type="InterPro" id="IPR046955">
    <property type="entry name" value="PHR1-like"/>
</dbReference>
<dbReference type="OrthoDB" id="60033at2759"/>
<dbReference type="FunFam" id="1.10.10.60:FF:000007">
    <property type="entry name" value="Two-component response regulator"/>
    <property type="match status" value="1"/>
</dbReference>
<dbReference type="InterPro" id="IPR017930">
    <property type="entry name" value="Myb_dom"/>
</dbReference>
<reference evidence="10" key="2">
    <citation type="submission" date="2025-08" db="UniProtKB">
        <authorList>
            <consortium name="RefSeq"/>
        </authorList>
    </citation>
    <scope>IDENTIFICATION</scope>
    <source>
        <tissue evidence="10">Leaf</tissue>
    </source>
</reference>
<dbReference type="InterPro" id="IPR006447">
    <property type="entry name" value="Myb_dom_plants"/>
</dbReference>
<keyword evidence="4" id="KW-0804">Transcription</keyword>
<dbReference type="GO" id="GO:0003677">
    <property type="term" value="F:DNA binding"/>
    <property type="evidence" value="ECO:0007669"/>
    <property type="project" value="UniProtKB-KW"/>
</dbReference>
<dbReference type="RefSeq" id="XP_020093057.1">
    <property type="nucleotide sequence ID" value="XM_020237468.1"/>
</dbReference>
<dbReference type="InterPro" id="IPR009057">
    <property type="entry name" value="Homeodomain-like_sf"/>
</dbReference>
<feature type="compositionally biased region" description="Basic and acidic residues" evidence="7">
    <location>
        <begin position="138"/>
        <end position="158"/>
    </location>
</feature>